<sequence>MGDVMARRSAFLDIIEERGQLVLDGAFGTELERHGCDIHDELWSSKMLIENPDIIKKVHISYLAAGADIIESSGYQATVAGFKAHGYGTEEALDLVKLSVRLAVQARNEFIEAKASGALTLRGIKLGEKTADGVRYYSEGALPKPLVAASVGPYGAFLADGSEYRGDYGVQTEYLEVFHIPRLALFCEENPDVLACETVPSYDEAIAIARALSDPFTTRGIPAWISFSCKDEHHISSGETIIKCADMIDKVRSVTGLGINCTAPEYVESLIKDIRSVTDKPIVVYPNLGETYDGVTKTWSGDQSSFIDYVDTWRKAGANIIGGCCRTNPEIIESIATRIHKSKTLGLT</sequence>
<dbReference type="GO" id="GO:0009086">
    <property type="term" value="P:methionine biosynthetic process"/>
    <property type="evidence" value="ECO:0007669"/>
    <property type="project" value="InterPro"/>
</dbReference>
<feature type="domain" description="Hcy-binding" evidence="7">
    <location>
        <begin position="9"/>
        <end position="339"/>
    </location>
</feature>
<dbReference type="KEGG" id="vrm:44547418_00379"/>
<dbReference type="PANTHER" id="PTHR46015">
    <property type="entry name" value="ZGC:172121"/>
    <property type="match status" value="1"/>
</dbReference>
<dbReference type="NCBIfam" id="NF007020">
    <property type="entry name" value="PRK09485.1"/>
    <property type="match status" value="1"/>
</dbReference>
<dbReference type="GO" id="GO:0008270">
    <property type="term" value="F:zinc ion binding"/>
    <property type="evidence" value="ECO:0007669"/>
    <property type="project" value="InterPro"/>
</dbReference>
<dbReference type="PANTHER" id="PTHR46015:SF1">
    <property type="entry name" value="HOMOCYSTEINE S-METHYLTRANSFERASE-LIKE ISOFORM 1"/>
    <property type="match status" value="1"/>
</dbReference>
<keyword evidence="4 6" id="KW-0862">Zinc</keyword>
<evidence type="ECO:0000256" key="1">
    <source>
        <dbReference type="ARBA" id="ARBA00022603"/>
    </source>
</evidence>
<keyword evidence="9" id="KW-1185">Reference proteome</keyword>
<comment type="cofactor">
    <cofactor evidence="6">
        <name>Zn(2+)</name>
        <dbReference type="ChEBI" id="CHEBI:29105"/>
    </cofactor>
</comment>
<feature type="binding site" evidence="6">
    <location>
        <position position="325"/>
    </location>
    <ligand>
        <name>Zn(2+)</name>
        <dbReference type="ChEBI" id="CHEBI:29105"/>
    </ligand>
</feature>
<keyword evidence="2 6" id="KW-0808">Transferase</keyword>
<evidence type="ECO:0000256" key="6">
    <source>
        <dbReference type="PROSITE-ProRule" id="PRU00333"/>
    </source>
</evidence>
<keyword evidence="1 6" id="KW-0489">Methyltransferase</keyword>
<dbReference type="InterPro" id="IPR017226">
    <property type="entry name" value="BHMT-like"/>
</dbReference>
<feature type="binding site" evidence="6">
    <location>
        <position position="324"/>
    </location>
    <ligand>
        <name>Zn(2+)</name>
        <dbReference type="ChEBI" id="CHEBI:29105"/>
    </ligand>
</feature>
<evidence type="ECO:0000256" key="4">
    <source>
        <dbReference type="ARBA" id="ARBA00022833"/>
    </source>
</evidence>
<evidence type="ECO:0000313" key="8">
    <source>
        <dbReference type="EMBL" id="SNV58364.1"/>
    </source>
</evidence>
<dbReference type="Proteomes" id="UP000214973">
    <property type="component" value="Chromosome 1"/>
</dbReference>
<dbReference type="InterPro" id="IPR036589">
    <property type="entry name" value="HCY_dom_sf"/>
</dbReference>
<evidence type="ECO:0000313" key="9">
    <source>
        <dbReference type="Proteomes" id="UP000214973"/>
    </source>
</evidence>
<proteinExistence type="predicted"/>
<feature type="binding site" evidence="6">
    <location>
        <position position="261"/>
    </location>
    <ligand>
        <name>Zn(2+)</name>
        <dbReference type="ChEBI" id="CHEBI:29105"/>
    </ligand>
</feature>
<dbReference type="InterPro" id="IPR003726">
    <property type="entry name" value="HCY_dom"/>
</dbReference>
<gene>
    <name evidence="8" type="primary">mmuM</name>
    <name evidence="8" type="ORF">SAMEA44547418_00379</name>
</gene>
<evidence type="ECO:0000256" key="3">
    <source>
        <dbReference type="ARBA" id="ARBA00022723"/>
    </source>
</evidence>
<protein>
    <recommendedName>
        <fullName evidence="5">S-methylmethionine:homocysteine methyltransferase</fullName>
    </recommendedName>
</protein>
<dbReference type="PIRSF" id="PIRSF037505">
    <property type="entry name" value="Betaine_HMT"/>
    <property type="match status" value="1"/>
</dbReference>
<dbReference type="GO" id="GO:0032259">
    <property type="term" value="P:methylation"/>
    <property type="evidence" value="ECO:0007669"/>
    <property type="project" value="UniProtKB-KW"/>
</dbReference>
<dbReference type="AlphaFoldDB" id="A0A239YJJ8"/>
<evidence type="ECO:0000256" key="5">
    <source>
        <dbReference type="ARBA" id="ARBA00076752"/>
    </source>
</evidence>
<dbReference type="GO" id="GO:0033528">
    <property type="term" value="P:S-methylmethionine cycle"/>
    <property type="evidence" value="ECO:0007669"/>
    <property type="project" value="TreeGrafter"/>
</dbReference>
<reference evidence="8 9" key="1">
    <citation type="submission" date="2017-06" db="EMBL/GenBank/DDBJ databases">
        <authorList>
            <consortium name="Pathogen Informatics"/>
        </authorList>
    </citation>
    <scope>NUCLEOTIDE SEQUENCE [LARGE SCALE GENOMIC DNA]</scope>
    <source>
        <strain evidence="8 9">NCTC12018</strain>
    </source>
</reference>
<dbReference type="PROSITE" id="PS50970">
    <property type="entry name" value="HCY"/>
    <property type="match status" value="1"/>
</dbReference>
<organism evidence="8 9">
    <name type="scientific">Veillonella rodentium</name>
    <dbReference type="NCBI Taxonomy" id="248315"/>
    <lineage>
        <taxon>Bacteria</taxon>
        <taxon>Bacillati</taxon>
        <taxon>Bacillota</taxon>
        <taxon>Negativicutes</taxon>
        <taxon>Veillonellales</taxon>
        <taxon>Veillonellaceae</taxon>
        <taxon>Veillonella</taxon>
    </lineage>
</organism>
<dbReference type="Pfam" id="PF02574">
    <property type="entry name" value="S-methyl_trans"/>
    <property type="match status" value="1"/>
</dbReference>
<dbReference type="GO" id="GO:0008898">
    <property type="term" value="F:S-adenosylmethionine-homocysteine S-methyltransferase activity"/>
    <property type="evidence" value="ECO:0007669"/>
    <property type="project" value="TreeGrafter"/>
</dbReference>
<dbReference type="EMBL" id="LT906470">
    <property type="protein sequence ID" value="SNV58364.1"/>
    <property type="molecule type" value="Genomic_DNA"/>
</dbReference>
<dbReference type="FunFam" id="3.20.20.330:FF:000002">
    <property type="entry name" value="Homocysteine S-methyltransferase"/>
    <property type="match status" value="1"/>
</dbReference>
<dbReference type="Gene3D" id="3.20.20.330">
    <property type="entry name" value="Homocysteine-binding-like domain"/>
    <property type="match status" value="1"/>
</dbReference>
<dbReference type="SUPFAM" id="SSF82282">
    <property type="entry name" value="Homocysteine S-methyltransferase"/>
    <property type="match status" value="1"/>
</dbReference>
<name>A0A239YJJ8_9FIRM</name>
<evidence type="ECO:0000256" key="2">
    <source>
        <dbReference type="ARBA" id="ARBA00022679"/>
    </source>
</evidence>
<evidence type="ECO:0000259" key="7">
    <source>
        <dbReference type="PROSITE" id="PS50970"/>
    </source>
</evidence>
<dbReference type="InterPro" id="IPR051486">
    <property type="entry name" value="Hcy_S-methyltransferase"/>
</dbReference>
<accession>A0A239YJJ8</accession>
<keyword evidence="3 6" id="KW-0479">Metal-binding</keyword>